<feature type="non-terminal residue" evidence="1">
    <location>
        <position position="1"/>
    </location>
</feature>
<sequence length="112" mass="12798">GDTYHHKQSLFLQYFEIQDMPSNPVKNKSAILAICQPNRRYEKQMGQRSYGGHAITNLNYTRLQRQHIAEFVQIFCVCDATAHKDCIPKSRDCRASPGIHGQFSGTSPFRPV</sequence>
<organism evidence="1 2">
    <name type="scientific">Desmophyllum pertusum</name>
    <dbReference type="NCBI Taxonomy" id="174260"/>
    <lineage>
        <taxon>Eukaryota</taxon>
        <taxon>Metazoa</taxon>
        <taxon>Cnidaria</taxon>
        <taxon>Anthozoa</taxon>
        <taxon>Hexacorallia</taxon>
        <taxon>Scleractinia</taxon>
        <taxon>Caryophylliina</taxon>
        <taxon>Caryophylliidae</taxon>
        <taxon>Desmophyllum</taxon>
    </lineage>
</organism>
<proteinExistence type="predicted"/>
<name>A0A9X0CRK0_9CNID</name>
<dbReference type="AlphaFoldDB" id="A0A9X0CRK0"/>
<protein>
    <submittedName>
        <fullName evidence="1">Uncharacterized protein</fullName>
    </submittedName>
</protein>
<evidence type="ECO:0000313" key="2">
    <source>
        <dbReference type="Proteomes" id="UP001163046"/>
    </source>
</evidence>
<evidence type="ECO:0000313" key="1">
    <source>
        <dbReference type="EMBL" id="KAJ7370919.1"/>
    </source>
</evidence>
<dbReference type="EMBL" id="MU826854">
    <property type="protein sequence ID" value="KAJ7370919.1"/>
    <property type="molecule type" value="Genomic_DNA"/>
</dbReference>
<dbReference type="Proteomes" id="UP001163046">
    <property type="component" value="Unassembled WGS sequence"/>
</dbReference>
<accession>A0A9X0CRK0</accession>
<gene>
    <name evidence="1" type="ORF">OS493_028994</name>
</gene>
<reference evidence="1" key="1">
    <citation type="submission" date="2023-01" db="EMBL/GenBank/DDBJ databases">
        <title>Genome assembly of the deep-sea coral Lophelia pertusa.</title>
        <authorList>
            <person name="Herrera S."/>
            <person name="Cordes E."/>
        </authorList>
    </citation>
    <scope>NUCLEOTIDE SEQUENCE</scope>
    <source>
        <strain evidence="1">USNM1676648</strain>
        <tissue evidence="1">Polyp</tissue>
    </source>
</reference>
<comment type="caution">
    <text evidence="1">The sequence shown here is derived from an EMBL/GenBank/DDBJ whole genome shotgun (WGS) entry which is preliminary data.</text>
</comment>
<feature type="non-terminal residue" evidence="1">
    <location>
        <position position="112"/>
    </location>
</feature>
<keyword evidence="2" id="KW-1185">Reference proteome</keyword>